<reference evidence="2" key="2">
    <citation type="submission" date="2018-05" db="EMBL/GenBank/DDBJ databases">
        <title>OgluRS3 (Oryza glumaepatula Reference Sequence Version 3).</title>
        <authorList>
            <person name="Zhang J."/>
            <person name="Kudrna D."/>
            <person name="Lee S."/>
            <person name="Talag J."/>
            <person name="Welchert J."/>
            <person name="Wing R.A."/>
        </authorList>
    </citation>
    <scope>NUCLEOTIDE SEQUENCE [LARGE SCALE GENOMIC DNA]</scope>
</reference>
<evidence type="ECO:0000313" key="3">
    <source>
        <dbReference type="Proteomes" id="UP000026961"/>
    </source>
</evidence>
<feature type="domain" description="Disease resistance protein winged helix" evidence="1">
    <location>
        <begin position="85"/>
        <end position="147"/>
    </location>
</feature>
<dbReference type="InterPro" id="IPR058922">
    <property type="entry name" value="WHD_DRP"/>
</dbReference>
<organism evidence="2">
    <name type="scientific">Oryza glumipatula</name>
    <dbReference type="NCBI Taxonomy" id="40148"/>
    <lineage>
        <taxon>Eukaryota</taxon>
        <taxon>Viridiplantae</taxon>
        <taxon>Streptophyta</taxon>
        <taxon>Embryophyta</taxon>
        <taxon>Tracheophyta</taxon>
        <taxon>Spermatophyta</taxon>
        <taxon>Magnoliopsida</taxon>
        <taxon>Liliopsida</taxon>
        <taxon>Poales</taxon>
        <taxon>Poaceae</taxon>
        <taxon>BOP clade</taxon>
        <taxon>Oryzoideae</taxon>
        <taxon>Oryzeae</taxon>
        <taxon>Oryzinae</taxon>
        <taxon>Oryza</taxon>
    </lineage>
</organism>
<protein>
    <recommendedName>
        <fullName evidence="1">Disease resistance protein winged helix domain-containing protein</fullName>
    </recommendedName>
</protein>
<dbReference type="eggNOG" id="KOG4658">
    <property type="taxonomic scope" value="Eukaryota"/>
</dbReference>
<sequence>MKRRRPRASDGAAISTGKEGVRAAWWFDATGVAGSHSGTPQVILSEKDEPVIEAFNKDIGMKIIGKCDDLPLAVKVCFLYFYLIPKNILLGRDMIIYMWISEGLVHHSTKELEELGRDYYNELIVRNLLEAETDYVDQWHCTMHDVVCSYAHYVARDEALVEHNRQIDISKLHSQKFFRLSIETDELEWNFLEDQKLLRN</sequence>
<dbReference type="EnsemblPlants" id="OGLUM11G13000.1">
    <property type="protein sequence ID" value="OGLUM11G13000.1"/>
    <property type="gene ID" value="OGLUM11G13000"/>
</dbReference>
<evidence type="ECO:0000313" key="2">
    <source>
        <dbReference type="EnsemblPlants" id="OGLUM11G13000.1"/>
    </source>
</evidence>
<dbReference type="HOGENOM" id="CLU_1368083_0_0_1"/>
<evidence type="ECO:0000259" key="1">
    <source>
        <dbReference type="Pfam" id="PF23559"/>
    </source>
</evidence>
<dbReference type="STRING" id="40148.A0A0E0BJ18"/>
<dbReference type="Gene3D" id="1.10.10.10">
    <property type="entry name" value="Winged helix-like DNA-binding domain superfamily/Winged helix DNA-binding domain"/>
    <property type="match status" value="1"/>
</dbReference>
<dbReference type="Proteomes" id="UP000026961">
    <property type="component" value="Chromosome 11"/>
</dbReference>
<reference evidence="2" key="1">
    <citation type="submission" date="2015-04" db="UniProtKB">
        <authorList>
            <consortium name="EnsemblPlants"/>
        </authorList>
    </citation>
    <scope>IDENTIFICATION</scope>
</reference>
<dbReference type="PANTHER" id="PTHR23155:SF1095">
    <property type="entry name" value="OS05G0250700 PROTEIN"/>
    <property type="match status" value="1"/>
</dbReference>
<dbReference type="InterPro" id="IPR044974">
    <property type="entry name" value="Disease_R_plants"/>
</dbReference>
<dbReference type="InterPro" id="IPR036388">
    <property type="entry name" value="WH-like_DNA-bd_sf"/>
</dbReference>
<proteinExistence type="predicted"/>
<keyword evidence="3" id="KW-1185">Reference proteome</keyword>
<accession>A0A0E0BJ18</accession>
<name>A0A0E0BJ18_9ORYZ</name>
<dbReference type="PANTHER" id="PTHR23155">
    <property type="entry name" value="DISEASE RESISTANCE PROTEIN RP"/>
    <property type="match status" value="1"/>
</dbReference>
<dbReference type="Gramene" id="OGLUM11G13000.1">
    <property type="protein sequence ID" value="OGLUM11G13000.1"/>
    <property type="gene ID" value="OGLUM11G13000"/>
</dbReference>
<dbReference type="AlphaFoldDB" id="A0A0E0BJ18"/>
<dbReference type="Pfam" id="PF23559">
    <property type="entry name" value="WHD_DRP"/>
    <property type="match status" value="1"/>
</dbReference>
<dbReference type="GO" id="GO:0098542">
    <property type="term" value="P:defense response to other organism"/>
    <property type="evidence" value="ECO:0007669"/>
    <property type="project" value="TreeGrafter"/>
</dbReference>